<gene>
    <name evidence="1" type="ORF">LSAT_V11C200072060</name>
</gene>
<organism evidence="1 2">
    <name type="scientific">Lactuca sativa</name>
    <name type="common">Garden lettuce</name>
    <dbReference type="NCBI Taxonomy" id="4236"/>
    <lineage>
        <taxon>Eukaryota</taxon>
        <taxon>Viridiplantae</taxon>
        <taxon>Streptophyta</taxon>
        <taxon>Embryophyta</taxon>
        <taxon>Tracheophyta</taxon>
        <taxon>Spermatophyta</taxon>
        <taxon>Magnoliopsida</taxon>
        <taxon>eudicotyledons</taxon>
        <taxon>Gunneridae</taxon>
        <taxon>Pentapetalae</taxon>
        <taxon>asterids</taxon>
        <taxon>campanulids</taxon>
        <taxon>Asterales</taxon>
        <taxon>Asteraceae</taxon>
        <taxon>Cichorioideae</taxon>
        <taxon>Cichorieae</taxon>
        <taxon>Lactucinae</taxon>
        <taxon>Lactuca</taxon>
    </lineage>
</organism>
<protein>
    <recommendedName>
        <fullName evidence="3">Protein FAR1-RELATED SEQUENCE</fullName>
    </recommendedName>
</protein>
<comment type="caution">
    <text evidence="1">The sequence shown here is derived from an EMBL/GenBank/DDBJ whole genome shotgun (WGS) entry which is preliminary data.</text>
</comment>
<name>A0A9R1XNN8_LACSA</name>
<dbReference type="PANTHER" id="PTHR47718:SF12">
    <property type="entry name" value="PROTEIN FAR1-RELATED SEQUENCE"/>
    <property type="match status" value="1"/>
</dbReference>
<dbReference type="EMBL" id="NBSK02000002">
    <property type="protein sequence ID" value="KAJ0219921.1"/>
    <property type="molecule type" value="Genomic_DNA"/>
</dbReference>
<sequence>MAHKLRPSLRVYKAKVVNYKNLMRYINRIIDYKDAHIIVSTMNGRQVHYPNYSFEFNFEDDILDAMFWVDEREKTNYAEFGDVISFDMNFQTNKYVILCSF</sequence>
<evidence type="ECO:0000313" key="1">
    <source>
        <dbReference type="EMBL" id="KAJ0219921.1"/>
    </source>
</evidence>
<dbReference type="AlphaFoldDB" id="A0A9R1XNN8"/>
<keyword evidence="2" id="KW-1185">Reference proteome</keyword>
<accession>A0A9R1XNN8</accession>
<reference evidence="1 2" key="1">
    <citation type="journal article" date="2017" name="Nat. Commun.">
        <title>Genome assembly with in vitro proximity ligation data and whole-genome triplication in lettuce.</title>
        <authorList>
            <person name="Reyes-Chin-Wo S."/>
            <person name="Wang Z."/>
            <person name="Yang X."/>
            <person name="Kozik A."/>
            <person name="Arikit S."/>
            <person name="Song C."/>
            <person name="Xia L."/>
            <person name="Froenicke L."/>
            <person name="Lavelle D.O."/>
            <person name="Truco M.J."/>
            <person name="Xia R."/>
            <person name="Zhu S."/>
            <person name="Xu C."/>
            <person name="Xu H."/>
            <person name="Xu X."/>
            <person name="Cox K."/>
            <person name="Korf I."/>
            <person name="Meyers B.C."/>
            <person name="Michelmore R.W."/>
        </authorList>
    </citation>
    <scope>NUCLEOTIDE SEQUENCE [LARGE SCALE GENOMIC DNA]</scope>
    <source>
        <strain evidence="2">cv. Salinas</strain>
        <tissue evidence="1">Seedlings</tissue>
    </source>
</reference>
<dbReference type="Proteomes" id="UP000235145">
    <property type="component" value="Unassembled WGS sequence"/>
</dbReference>
<proteinExistence type="predicted"/>
<dbReference type="PANTHER" id="PTHR47718">
    <property type="entry name" value="OS01G0519700 PROTEIN"/>
    <property type="match status" value="1"/>
</dbReference>
<evidence type="ECO:0000313" key="2">
    <source>
        <dbReference type="Proteomes" id="UP000235145"/>
    </source>
</evidence>
<evidence type="ECO:0008006" key="3">
    <source>
        <dbReference type="Google" id="ProtNLM"/>
    </source>
</evidence>